<reference evidence="21" key="1">
    <citation type="journal article" date="2023" name="Science">
        <title>Genome structures resolve the early diversification of teleost fishes.</title>
        <authorList>
            <person name="Parey E."/>
            <person name="Louis A."/>
            <person name="Montfort J."/>
            <person name="Bouchez O."/>
            <person name="Roques C."/>
            <person name="Iampietro C."/>
            <person name="Lluch J."/>
            <person name="Castinel A."/>
            <person name="Donnadieu C."/>
            <person name="Desvignes T."/>
            <person name="Floi Bucao C."/>
            <person name="Jouanno E."/>
            <person name="Wen M."/>
            <person name="Mejri S."/>
            <person name="Dirks R."/>
            <person name="Jansen H."/>
            <person name="Henkel C."/>
            <person name="Chen W.J."/>
            <person name="Zahm M."/>
            <person name="Cabau C."/>
            <person name="Klopp C."/>
            <person name="Thompson A.W."/>
            <person name="Robinson-Rechavi M."/>
            <person name="Braasch I."/>
            <person name="Lecointre G."/>
            <person name="Bobe J."/>
            <person name="Postlethwait J.H."/>
            <person name="Berthelot C."/>
            <person name="Roest Crollius H."/>
            <person name="Guiguen Y."/>
        </authorList>
    </citation>
    <scope>NUCLEOTIDE SEQUENCE</scope>
    <source>
        <strain evidence="21">WJC10195</strain>
    </source>
</reference>
<dbReference type="EMBL" id="JAINUF010000014">
    <property type="protein sequence ID" value="KAJ8341978.1"/>
    <property type="molecule type" value="Genomic_DNA"/>
</dbReference>
<dbReference type="GO" id="GO:0016020">
    <property type="term" value="C:membrane"/>
    <property type="evidence" value="ECO:0007669"/>
    <property type="project" value="UniProtKB-SubCell"/>
</dbReference>
<evidence type="ECO:0000256" key="16">
    <source>
        <dbReference type="ARBA" id="ARBA00046860"/>
    </source>
</evidence>
<evidence type="ECO:0000259" key="19">
    <source>
        <dbReference type="PROSITE" id="PS50049"/>
    </source>
</evidence>
<dbReference type="Pfam" id="PF00229">
    <property type="entry name" value="TNF"/>
    <property type="match status" value="1"/>
</dbReference>
<dbReference type="EMBL" id="JAINUF010000014">
    <property type="protein sequence ID" value="KAJ8341974.1"/>
    <property type="molecule type" value="Genomic_DNA"/>
</dbReference>
<dbReference type="AlphaFoldDB" id="A0A9Q1ENA6"/>
<dbReference type="PROSITE" id="PS50049">
    <property type="entry name" value="THD_2"/>
    <property type="match status" value="1"/>
</dbReference>
<evidence type="ECO:0000256" key="5">
    <source>
        <dbReference type="ARBA" id="ARBA00022514"/>
    </source>
</evidence>
<evidence type="ECO:0000256" key="4">
    <source>
        <dbReference type="ARBA" id="ARBA00018403"/>
    </source>
</evidence>
<dbReference type="InterPro" id="IPR006052">
    <property type="entry name" value="TNF_dom"/>
</dbReference>
<evidence type="ECO:0000313" key="22">
    <source>
        <dbReference type="Proteomes" id="UP001152622"/>
    </source>
</evidence>
<feature type="compositionally biased region" description="Basic and acidic residues" evidence="17">
    <location>
        <begin position="13"/>
        <end position="24"/>
    </location>
</feature>
<name>A0A9Q1ENA6_SYNKA</name>
<feature type="transmembrane region" description="Helical" evidence="18">
    <location>
        <begin position="29"/>
        <end position="48"/>
    </location>
</feature>
<dbReference type="InterPro" id="IPR002960">
    <property type="entry name" value="TNF_beta"/>
</dbReference>
<evidence type="ECO:0000256" key="10">
    <source>
        <dbReference type="ARBA" id="ARBA00023136"/>
    </source>
</evidence>
<evidence type="ECO:0000256" key="15">
    <source>
        <dbReference type="ARBA" id="ARBA00046146"/>
    </source>
</evidence>
<keyword evidence="11" id="KW-1015">Disulfide bond</keyword>
<evidence type="ECO:0000256" key="1">
    <source>
        <dbReference type="ARBA" id="ARBA00004606"/>
    </source>
</evidence>
<dbReference type="CDD" id="cd00184">
    <property type="entry name" value="TNF"/>
    <property type="match status" value="1"/>
</dbReference>
<dbReference type="GO" id="GO:0005125">
    <property type="term" value="F:cytokine activity"/>
    <property type="evidence" value="ECO:0007669"/>
    <property type="project" value="UniProtKB-KW"/>
</dbReference>
<comment type="function">
    <text evidence="15">Cytokine that in its homotrimeric form binds to TNFRSF1A/TNFR1, TNFRSF1B/TNFBR and TNFRSF14/HVEM. In its heterotrimeric form with LTB binds to TNFRSF3/LTBR. Lymphotoxin is produced by lymphocytes and is cytotoxic for a wide range of tumor cells in vitro and in vivo.</text>
</comment>
<keyword evidence="8" id="KW-0735">Signal-anchor</keyword>
<keyword evidence="5" id="KW-0202">Cytokine</keyword>
<keyword evidence="7" id="KW-0732">Signal</keyword>
<dbReference type="GO" id="GO:0005615">
    <property type="term" value="C:extracellular space"/>
    <property type="evidence" value="ECO:0007669"/>
    <property type="project" value="UniProtKB-KW"/>
</dbReference>
<dbReference type="GO" id="GO:0005164">
    <property type="term" value="F:tumor necrosis factor receptor binding"/>
    <property type="evidence" value="ECO:0007669"/>
    <property type="project" value="InterPro"/>
</dbReference>
<dbReference type="SMART" id="SM00207">
    <property type="entry name" value="TNF"/>
    <property type="match status" value="1"/>
</dbReference>
<dbReference type="InterPro" id="IPR006053">
    <property type="entry name" value="TNF"/>
</dbReference>
<dbReference type="PRINTS" id="PR01236">
    <property type="entry name" value="TNFBETA"/>
</dbReference>
<evidence type="ECO:0000256" key="17">
    <source>
        <dbReference type="SAM" id="MobiDB-lite"/>
    </source>
</evidence>
<dbReference type="Gene3D" id="2.60.120.40">
    <property type="match status" value="1"/>
</dbReference>
<evidence type="ECO:0000256" key="2">
    <source>
        <dbReference type="ARBA" id="ARBA00008670"/>
    </source>
</evidence>
<dbReference type="SUPFAM" id="SSF49842">
    <property type="entry name" value="TNF-like"/>
    <property type="match status" value="1"/>
</dbReference>
<gene>
    <name evidence="20" type="ORF">SKAU_G00319020</name>
    <name evidence="21" type="ORF">SKAU_G00319060</name>
</gene>
<comment type="caution">
    <text evidence="21">The sequence shown here is derived from an EMBL/GenBank/DDBJ whole genome shotgun (WGS) entry which is preliminary data.</text>
</comment>
<dbReference type="PANTHER" id="PTHR11471:SF23">
    <property type="entry name" value="TUMOR NECROSIS FACTOR"/>
    <property type="match status" value="1"/>
</dbReference>
<accession>A0A9Q1ENA6</accession>
<evidence type="ECO:0000256" key="14">
    <source>
        <dbReference type="ARBA" id="ARBA00033263"/>
    </source>
</evidence>
<evidence type="ECO:0000313" key="20">
    <source>
        <dbReference type="EMBL" id="KAJ8341974.1"/>
    </source>
</evidence>
<comment type="similarity">
    <text evidence="2">Belongs to the tumor necrosis factor family.</text>
</comment>
<feature type="region of interest" description="Disordered" evidence="17">
    <location>
        <begin position="1"/>
        <end position="24"/>
    </location>
</feature>
<keyword evidence="10 18" id="KW-0472">Membrane</keyword>
<dbReference type="PRINTS" id="PR01234">
    <property type="entry name" value="TNECROSISFCT"/>
</dbReference>
<sequence length="230" mass="25212">MEAARGEPQICLRDVEAGPETQRDERRPWRWVSVAIAVSLCVAAAVLLTSHMHNPDQSQAGSGMQLKLRQLAGMDKAAIHLEGVYNEAKTSDVTWSDNSGHAFFQGDLKLSNNEIVIPRSGLYFVYSQASFSVPCHAKKGDHDAGKMLHVSHAVECYSDSYDSWTALLTSTRSACLKVTGGPDKRWHDAVYLGAVFSLLEGDRLRTDTGEQLLPSLELLNGKTFFGAFAL</sequence>
<evidence type="ECO:0000313" key="21">
    <source>
        <dbReference type="EMBL" id="KAJ8341978.1"/>
    </source>
</evidence>
<evidence type="ECO:0000256" key="11">
    <source>
        <dbReference type="ARBA" id="ARBA00023157"/>
    </source>
</evidence>
<evidence type="ECO:0000256" key="7">
    <source>
        <dbReference type="ARBA" id="ARBA00022729"/>
    </source>
</evidence>
<evidence type="ECO:0000256" key="3">
    <source>
        <dbReference type="ARBA" id="ARBA00013893"/>
    </source>
</evidence>
<evidence type="ECO:0000256" key="13">
    <source>
        <dbReference type="ARBA" id="ARBA00033253"/>
    </source>
</evidence>
<dbReference type="Proteomes" id="UP001152622">
    <property type="component" value="Chromosome 14"/>
</dbReference>
<keyword evidence="22" id="KW-1185">Reference proteome</keyword>
<evidence type="ECO:0000256" key="12">
    <source>
        <dbReference type="ARBA" id="ARBA00029751"/>
    </source>
</evidence>
<dbReference type="OrthoDB" id="9940698at2759"/>
<comment type="subcellular location">
    <subcellularLocation>
        <location evidence="1">Membrane</location>
        <topology evidence="1">Single-pass type II membrane protein</topology>
    </subcellularLocation>
</comment>
<dbReference type="GO" id="GO:0006955">
    <property type="term" value="P:immune response"/>
    <property type="evidence" value="ECO:0007669"/>
    <property type="project" value="InterPro"/>
</dbReference>
<comment type="subunit">
    <text evidence="16">Homotrimer, and heterotrimer of either two LTB and one LTA subunits or (less prevalent) two LTA and one LTB subunits. Interacts with TNFRSF14.</text>
</comment>
<evidence type="ECO:0000256" key="9">
    <source>
        <dbReference type="ARBA" id="ARBA00022989"/>
    </source>
</evidence>
<organism evidence="21 22">
    <name type="scientific">Synaphobranchus kaupii</name>
    <name type="common">Kaup's arrowtooth eel</name>
    <dbReference type="NCBI Taxonomy" id="118154"/>
    <lineage>
        <taxon>Eukaryota</taxon>
        <taxon>Metazoa</taxon>
        <taxon>Chordata</taxon>
        <taxon>Craniata</taxon>
        <taxon>Vertebrata</taxon>
        <taxon>Euteleostomi</taxon>
        <taxon>Actinopterygii</taxon>
        <taxon>Neopterygii</taxon>
        <taxon>Teleostei</taxon>
        <taxon>Anguilliformes</taxon>
        <taxon>Synaphobranchidae</taxon>
        <taxon>Synaphobranchus</taxon>
    </lineage>
</organism>
<evidence type="ECO:0000256" key="8">
    <source>
        <dbReference type="ARBA" id="ARBA00022968"/>
    </source>
</evidence>
<keyword evidence="9 18" id="KW-1133">Transmembrane helix</keyword>
<protein>
    <recommendedName>
        <fullName evidence="4">Lymphotoxin-alpha</fullName>
    </recommendedName>
    <alternativeName>
        <fullName evidence="12">TNF-alpha</fullName>
    </alternativeName>
    <alternativeName>
        <fullName evidence="13">TNF-beta</fullName>
    </alternativeName>
    <alternativeName>
        <fullName evidence="3">Tumor necrosis factor</fullName>
    </alternativeName>
    <alternativeName>
        <fullName evidence="14">Tumor necrosis factor ligand superfamily member 1</fullName>
    </alternativeName>
</protein>
<evidence type="ECO:0000256" key="6">
    <source>
        <dbReference type="ARBA" id="ARBA00022692"/>
    </source>
</evidence>
<dbReference type="InterPro" id="IPR008983">
    <property type="entry name" value="Tumour_necrosis_fac-like_dom"/>
</dbReference>
<dbReference type="PANTHER" id="PTHR11471">
    <property type="entry name" value="TUMOR NECROSIS FACTOR FAMILY MEMBER"/>
    <property type="match status" value="1"/>
</dbReference>
<keyword evidence="6 18" id="KW-0812">Transmembrane</keyword>
<feature type="domain" description="THD" evidence="19">
    <location>
        <begin position="77"/>
        <end position="230"/>
    </location>
</feature>
<proteinExistence type="inferred from homology"/>
<evidence type="ECO:0000256" key="18">
    <source>
        <dbReference type="SAM" id="Phobius"/>
    </source>
</evidence>